<dbReference type="STRING" id="742152.A0A2H3J3R4"/>
<evidence type="ECO:0000313" key="6">
    <source>
        <dbReference type="EMBL" id="PCH36890.1"/>
    </source>
</evidence>
<dbReference type="EMBL" id="KB467898">
    <property type="protein sequence ID" value="PCH36890.1"/>
    <property type="molecule type" value="Genomic_DNA"/>
</dbReference>
<evidence type="ECO:0000256" key="2">
    <source>
        <dbReference type="ARBA" id="ARBA00022723"/>
    </source>
</evidence>
<dbReference type="PANTHER" id="PTHR12112">
    <property type="entry name" value="BNIP - RELATED"/>
    <property type="match status" value="1"/>
</dbReference>
<gene>
    <name evidence="6" type="ORF">WOLCODRAFT_157582</name>
</gene>
<dbReference type="AlphaFoldDB" id="A0A2H3J3R4"/>
<dbReference type="GO" id="GO:0004309">
    <property type="term" value="F:exopolyphosphatase activity"/>
    <property type="evidence" value="ECO:0007669"/>
    <property type="project" value="TreeGrafter"/>
</dbReference>
<reference evidence="6 7" key="1">
    <citation type="journal article" date="2012" name="Science">
        <title>The Paleozoic origin of enzymatic lignin decomposition reconstructed from 31 fungal genomes.</title>
        <authorList>
            <person name="Floudas D."/>
            <person name="Binder M."/>
            <person name="Riley R."/>
            <person name="Barry K."/>
            <person name="Blanchette R.A."/>
            <person name="Henrissat B."/>
            <person name="Martinez A.T."/>
            <person name="Otillar R."/>
            <person name="Spatafora J.W."/>
            <person name="Yadav J.S."/>
            <person name="Aerts A."/>
            <person name="Benoit I."/>
            <person name="Boyd A."/>
            <person name="Carlson A."/>
            <person name="Copeland A."/>
            <person name="Coutinho P.M."/>
            <person name="de Vries R.P."/>
            <person name="Ferreira P."/>
            <person name="Findley K."/>
            <person name="Foster B."/>
            <person name="Gaskell J."/>
            <person name="Glotzer D."/>
            <person name="Gorecki P."/>
            <person name="Heitman J."/>
            <person name="Hesse C."/>
            <person name="Hori C."/>
            <person name="Igarashi K."/>
            <person name="Jurgens J.A."/>
            <person name="Kallen N."/>
            <person name="Kersten P."/>
            <person name="Kohler A."/>
            <person name="Kuees U."/>
            <person name="Kumar T.K.A."/>
            <person name="Kuo A."/>
            <person name="LaButti K."/>
            <person name="Larrondo L.F."/>
            <person name="Lindquist E."/>
            <person name="Ling A."/>
            <person name="Lombard V."/>
            <person name="Lucas S."/>
            <person name="Lundell T."/>
            <person name="Martin R."/>
            <person name="McLaughlin D.J."/>
            <person name="Morgenstern I."/>
            <person name="Morin E."/>
            <person name="Murat C."/>
            <person name="Nagy L.G."/>
            <person name="Nolan M."/>
            <person name="Ohm R.A."/>
            <person name="Patyshakuliyeva A."/>
            <person name="Rokas A."/>
            <person name="Ruiz-Duenas F.J."/>
            <person name="Sabat G."/>
            <person name="Salamov A."/>
            <person name="Samejima M."/>
            <person name="Schmutz J."/>
            <person name="Slot J.C."/>
            <person name="St John F."/>
            <person name="Stenlid J."/>
            <person name="Sun H."/>
            <person name="Sun S."/>
            <person name="Syed K."/>
            <person name="Tsang A."/>
            <person name="Wiebenga A."/>
            <person name="Young D."/>
            <person name="Pisabarro A."/>
            <person name="Eastwood D.C."/>
            <person name="Martin F."/>
            <person name="Cullen D."/>
            <person name="Grigoriev I.V."/>
            <person name="Hibbett D.S."/>
        </authorList>
    </citation>
    <scope>NUCLEOTIDE SEQUENCE [LARGE SCALE GENOMIC DNA]</scope>
    <source>
        <strain evidence="6 7">MD-104</strain>
    </source>
</reference>
<name>A0A2H3J3R4_WOLCO</name>
<dbReference type="Pfam" id="PF02833">
    <property type="entry name" value="DHHA2"/>
    <property type="match status" value="1"/>
</dbReference>
<dbReference type="PANTHER" id="PTHR12112:SF39">
    <property type="entry name" value="EG:152A3.5 PROTEIN (FBGN0003116_PN PROTEIN)"/>
    <property type="match status" value="1"/>
</dbReference>
<dbReference type="InterPro" id="IPR038222">
    <property type="entry name" value="DHHA2_dom_sf"/>
</dbReference>
<dbReference type="OMA" id="DYKDWTE"/>
<proteinExistence type="predicted"/>
<dbReference type="OrthoDB" id="374045at2759"/>
<dbReference type="Gene3D" id="3.90.1640.10">
    <property type="entry name" value="inorganic pyrophosphatase (n-terminal core)"/>
    <property type="match status" value="1"/>
</dbReference>
<keyword evidence="4" id="KW-0464">Manganese</keyword>
<feature type="domain" description="DHHA2" evidence="5">
    <location>
        <begin position="248"/>
        <end position="421"/>
    </location>
</feature>
<keyword evidence="7" id="KW-1185">Reference proteome</keyword>
<dbReference type="SUPFAM" id="SSF64182">
    <property type="entry name" value="DHH phosphoesterases"/>
    <property type="match status" value="1"/>
</dbReference>
<evidence type="ECO:0000256" key="4">
    <source>
        <dbReference type="ARBA" id="ARBA00023211"/>
    </source>
</evidence>
<dbReference type="InterPro" id="IPR001667">
    <property type="entry name" value="DDH_dom"/>
</dbReference>
<accession>A0A2H3J3R4</accession>
<sequence>MDISLPEFLRLKKAAYMNDISAGKGDEWTVVMGNEAGDLDSLASAIAYAWYACNTKNSPTIPLVQGPRADLPLRAENLHALELVGIDQLDLLCIDDVPTPFPSSRFALMDHNRLTAPFTLSNARVTAIIDHHTDEGLYTDSADPRIVVPGIGSCSSLVALELKERRALQLKEDRPKLEQAPSALATLLLAAIVIDTTGLRPGGKAVEADYNAAAYLAPLTALPGSTSAETQSFAAGELHASAEVRALNATLQAKKGAVAHLGTRDLLRRDYKEYTHASSGRDVRVGMASVPVGLHEWLSREGQRKFAAETQAWMDERGLHALGILTSFRDDTKLGKSGKGRGKREQAWVVREDDGGDGELAHKLFKGLIKSEELRLKDKTWVKAGMAEGGGFGAGVHVRVWKQKNADATRKVTAPLVKAILEAPGEGADSHKSGL</sequence>
<keyword evidence="3" id="KW-0378">Hydrolase</keyword>
<evidence type="ECO:0000256" key="1">
    <source>
        <dbReference type="ARBA" id="ARBA00001936"/>
    </source>
</evidence>
<evidence type="ECO:0000259" key="5">
    <source>
        <dbReference type="SMART" id="SM01131"/>
    </source>
</evidence>
<dbReference type="Gene3D" id="3.10.310.20">
    <property type="entry name" value="DHHA2 domain"/>
    <property type="match status" value="1"/>
</dbReference>
<evidence type="ECO:0000313" key="7">
    <source>
        <dbReference type="Proteomes" id="UP000218811"/>
    </source>
</evidence>
<evidence type="ECO:0000256" key="3">
    <source>
        <dbReference type="ARBA" id="ARBA00022801"/>
    </source>
</evidence>
<dbReference type="GO" id="GO:0005737">
    <property type="term" value="C:cytoplasm"/>
    <property type="evidence" value="ECO:0007669"/>
    <property type="project" value="InterPro"/>
</dbReference>
<dbReference type="InterPro" id="IPR004097">
    <property type="entry name" value="DHHA2"/>
</dbReference>
<comment type="cofactor">
    <cofactor evidence="1">
        <name>Mn(2+)</name>
        <dbReference type="ChEBI" id="CHEBI:29035"/>
    </cofactor>
</comment>
<organism evidence="6 7">
    <name type="scientific">Wolfiporia cocos (strain MD-104)</name>
    <name type="common">Brown rot fungus</name>
    <dbReference type="NCBI Taxonomy" id="742152"/>
    <lineage>
        <taxon>Eukaryota</taxon>
        <taxon>Fungi</taxon>
        <taxon>Dikarya</taxon>
        <taxon>Basidiomycota</taxon>
        <taxon>Agaricomycotina</taxon>
        <taxon>Agaricomycetes</taxon>
        <taxon>Polyporales</taxon>
        <taxon>Phaeolaceae</taxon>
        <taxon>Wolfiporia</taxon>
    </lineage>
</organism>
<dbReference type="SMART" id="SM01131">
    <property type="entry name" value="DHHA2"/>
    <property type="match status" value="1"/>
</dbReference>
<keyword evidence="2" id="KW-0479">Metal-binding</keyword>
<dbReference type="Pfam" id="PF01368">
    <property type="entry name" value="DHH"/>
    <property type="match status" value="1"/>
</dbReference>
<protein>
    <submittedName>
        <fullName evidence="6">DHH phosphoesterase</fullName>
    </submittedName>
</protein>
<dbReference type="InterPro" id="IPR038763">
    <property type="entry name" value="DHH_sf"/>
</dbReference>
<dbReference type="Proteomes" id="UP000218811">
    <property type="component" value="Unassembled WGS sequence"/>
</dbReference>
<dbReference type="GO" id="GO:0046872">
    <property type="term" value="F:metal ion binding"/>
    <property type="evidence" value="ECO:0007669"/>
    <property type="project" value="UniProtKB-KW"/>
</dbReference>